<evidence type="ECO:0000313" key="4">
    <source>
        <dbReference type="EMBL" id="SUZ48375.1"/>
    </source>
</evidence>
<gene>
    <name evidence="4" type="ORF">METZ01_LOCUS1229</name>
</gene>
<dbReference type="Gene3D" id="6.10.250.290">
    <property type="match status" value="1"/>
</dbReference>
<keyword evidence="3" id="KW-0687">Ribonucleoprotein</keyword>
<proteinExistence type="inferred from homology"/>
<dbReference type="CDD" id="cd05797">
    <property type="entry name" value="Ribosomal_L10"/>
    <property type="match status" value="1"/>
</dbReference>
<name>A0A381N1J7_9ZZZZ</name>
<sequence length="174" mass="19167">MERSQKEAQVSELRSIFNNMSAGVLVDYRGIEANQVVELRKKLNDASSTMKVIKNSLARIAAEDTPFSELADQFTQTRALVYSDGDPVEQAKVLSAATKEIENLKILAGILVGDSKTSILNTGEVEALSKLPSREELIVKMLFLMQAPATQFVRILKAVPVKFVRTLAAIRDSK</sequence>
<dbReference type="InterPro" id="IPR001790">
    <property type="entry name" value="Ribosomal_uL10"/>
</dbReference>
<dbReference type="Gene3D" id="3.30.70.1730">
    <property type="match status" value="1"/>
</dbReference>
<protein>
    <recommendedName>
        <fullName evidence="5">50S ribosomal protein L10</fullName>
    </recommendedName>
</protein>
<dbReference type="GO" id="GO:1990904">
    <property type="term" value="C:ribonucleoprotein complex"/>
    <property type="evidence" value="ECO:0007669"/>
    <property type="project" value="UniProtKB-KW"/>
</dbReference>
<evidence type="ECO:0000256" key="1">
    <source>
        <dbReference type="ARBA" id="ARBA00008889"/>
    </source>
</evidence>
<comment type="similarity">
    <text evidence="1">Belongs to the universal ribosomal protein uL10 family.</text>
</comment>
<reference evidence="4" key="1">
    <citation type="submission" date="2018-05" db="EMBL/GenBank/DDBJ databases">
        <authorList>
            <person name="Lanie J.A."/>
            <person name="Ng W.-L."/>
            <person name="Kazmierczak K.M."/>
            <person name="Andrzejewski T.M."/>
            <person name="Davidsen T.M."/>
            <person name="Wayne K.J."/>
            <person name="Tettelin H."/>
            <person name="Glass J.I."/>
            <person name="Rusch D."/>
            <person name="Podicherti R."/>
            <person name="Tsui H.-C.T."/>
            <person name="Winkler M.E."/>
        </authorList>
    </citation>
    <scope>NUCLEOTIDE SEQUENCE</scope>
</reference>
<dbReference type="PANTHER" id="PTHR11560">
    <property type="entry name" value="39S RIBOSOMAL PROTEIN L10, MITOCHONDRIAL"/>
    <property type="match status" value="1"/>
</dbReference>
<dbReference type="InterPro" id="IPR047865">
    <property type="entry name" value="Ribosomal_uL10_bac_type"/>
</dbReference>
<dbReference type="SUPFAM" id="SSF160369">
    <property type="entry name" value="Ribosomal protein L10-like"/>
    <property type="match status" value="1"/>
</dbReference>
<dbReference type="Pfam" id="PF00466">
    <property type="entry name" value="Ribosomal_L10"/>
    <property type="match status" value="1"/>
</dbReference>
<dbReference type="NCBIfam" id="NF000955">
    <property type="entry name" value="PRK00099.1-1"/>
    <property type="match status" value="1"/>
</dbReference>
<evidence type="ECO:0008006" key="5">
    <source>
        <dbReference type="Google" id="ProtNLM"/>
    </source>
</evidence>
<accession>A0A381N1J7</accession>
<dbReference type="HAMAP" id="MF_00362">
    <property type="entry name" value="Ribosomal_uL10"/>
    <property type="match status" value="1"/>
</dbReference>
<keyword evidence="2" id="KW-0689">Ribosomal protein</keyword>
<evidence type="ECO:0000256" key="2">
    <source>
        <dbReference type="ARBA" id="ARBA00022980"/>
    </source>
</evidence>
<dbReference type="InterPro" id="IPR022973">
    <property type="entry name" value="Ribosomal_uL10_bac"/>
</dbReference>
<dbReference type="InterPro" id="IPR043141">
    <property type="entry name" value="Ribosomal_uL10-like_sf"/>
</dbReference>
<dbReference type="GO" id="GO:0005840">
    <property type="term" value="C:ribosome"/>
    <property type="evidence" value="ECO:0007669"/>
    <property type="project" value="UniProtKB-KW"/>
</dbReference>
<dbReference type="AlphaFoldDB" id="A0A381N1J7"/>
<organism evidence="4">
    <name type="scientific">marine metagenome</name>
    <dbReference type="NCBI Taxonomy" id="408172"/>
    <lineage>
        <taxon>unclassified sequences</taxon>
        <taxon>metagenomes</taxon>
        <taxon>ecological metagenomes</taxon>
    </lineage>
</organism>
<evidence type="ECO:0000256" key="3">
    <source>
        <dbReference type="ARBA" id="ARBA00023274"/>
    </source>
</evidence>
<dbReference type="EMBL" id="UINC01000066">
    <property type="protein sequence ID" value="SUZ48375.1"/>
    <property type="molecule type" value="Genomic_DNA"/>
</dbReference>